<feature type="compositionally biased region" description="Polar residues" evidence="6">
    <location>
        <begin position="217"/>
        <end position="226"/>
    </location>
</feature>
<keyword evidence="4 5" id="KW-0539">Nucleus</keyword>
<evidence type="ECO:0000256" key="4">
    <source>
        <dbReference type="ARBA" id="ARBA00023242"/>
    </source>
</evidence>
<dbReference type="InterPro" id="IPR001356">
    <property type="entry name" value="HD"/>
</dbReference>
<evidence type="ECO:0000256" key="6">
    <source>
        <dbReference type="SAM" id="MobiDB-lite"/>
    </source>
</evidence>
<keyword evidence="2 5" id="KW-0238">DNA-binding</keyword>
<feature type="domain" description="Homeobox" evidence="7">
    <location>
        <begin position="231"/>
        <end position="294"/>
    </location>
</feature>
<dbReference type="Proteomes" id="UP001150569">
    <property type="component" value="Unassembled WGS sequence"/>
</dbReference>
<feature type="DNA-binding region" description="Homeobox" evidence="5">
    <location>
        <begin position="233"/>
        <end position="295"/>
    </location>
</feature>
<evidence type="ECO:0000256" key="2">
    <source>
        <dbReference type="ARBA" id="ARBA00023125"/>
    </source>
</evidence>
<dbReference type="GO" id="GO:0003677">
    <property type="term" value="F:DNA binding"/>
    <property type="evidence" value="ECO:0007669"/>
    <property type="project" value="UniProtKB-UniRule"/>
</dbReference>
<dbReference type="InterPro" id="IPR008422">
    <property type="entry name" value="KN_HD"/>
</dbReference>
<keyword evidence="3 5" id="KW-0371">Homeobox</keyword>
<dbReference type="AlphaFoldDB" id="A0A9W8DM13"/>
<evidence type="ECO:0000313" key="9">
    <source>
        <dbReference type="Proteomes" id="UP001150569"/>
    </source>
</evidence>
<sequence length="412" mass="43298">MALSLHAGQFQPSCNATALSSAPMSDLMAPTFPPQVPAMPYPSYYYPQQAPSQPLLLQPQQFTPTVLFHSSPLSSFGTPLPSESPATGADPAAPVEVNPCAEMAYLRALEMMKSSVFLQATPALPEYNLLFPSPDPAVNYSMPGFGPLAGDLPPGAGPTRRARNHAYGVTHSPYPTPGPGHFGLGSPQPASLFNPGLNLVGGGVSPPGAGDQPPPHSTANATNVGTPTADKSVKKRRGNLPKHVTAMLKSWLLEHMMHPYPTEEEKLTLARQTNLTLNQISNWFINARRRIIQPMLSQCTTPTTAATIESRAVASMAATVAHYAKPAGQSPAVSVPYTSATLGYGTVTAAPTSGASLTMDPAFAAGAAPPGGPDMRTVNVPKYKQRVYEQMASTGLNGRLGSRDKANPVAQI</sequence>
<dbReference type="EMBL" id="JANBPT010000705">
    <property type="protein sequence ID" value="KAJ1914103.1"/>
    <property type="molecule type" value="Genomic_DNA"/>
</dbReference>
<dbReference type="CDD" id="cd00086">
    <property type="entry name" value="homeodomain"/>
    <property type="match status" value="1"/>
</dbReference>
<evidence type="ECO:0000259" key="7">
    <source>
        <dbReference type="PROSITE" id="PS50071"/>
    </source>
</evidence>
<dbReference type="Gene3D" id="1.10.10.60">
    <property type="entry name" value="Homeodomain-like"/>
    <property type="match status" value="1"/>
</dbReference>
<reference evidence="8" key="1">
    <citation type="submission" date="2022-07" db="EMBL/GenBank/DDBJ databases">
        <title>Phylogenomic reconstructions and comparative analyses of Kickxellomycotina fungi.</title>
        <authorList>
            <person name="Reynolds N.K."/>
            <person name="Stajich J.E."/>
            <person name="Barry K."/>
            <person name="Grigoriev I.V."/>
            <person name="Crous P."/>
            <person name="Smith M.E."/>
        </authorList>
    </citation>
    <scope>NUCLEOTIDE SEQUENCE</scope>
    <source>
        <strain evidence="8">RSA 861</strain>
    </source>
</reference>
<gene>
    <name evidence="8" type="primary">TOS8_2</name>
    <name evidence="8" type="ORF">IWQ60_008940</name>
</gene>
<dbReference type="SUPFAM" id="SSF46689">
    <property type="entry name" value="Homeodomain-like"/>
    <property type="match status" value="1"/>
</dbReference>
<dbReference type="InterPro" id="IPR009057">
    <property type="entry name" value="Homeodomain-like_sf"/>
</dbReference>
<dbReference type="SMART" id="SM00389">
    <property type="entry name" value="HOX"/>
    <property type="match status" value="1"/>
</dbReference>
<evidence type="ECO:0000256" key="1">
    <source>
        <dbReference type="ARBA" id="ARBA00009661"/>
    </source>
</evidence>
<dbReference type="GO" id="GO:0006355">
    <property type="term" value="P:regulation of DNA-templated transcription"/>
    <property type="evidence" value="ECO:0007669"/>
    <property type="project" value="InterPro"/>
</dbReference>
<evidence type="ECO:0000256" key="5">
    <source>
        <dbReference type="PROSITE-ProRule" id="PRU00108"/>
    </source>
</evidence>
<dbReference type="PANTHER" id="PTHR11850">
    <property type="entry name" value="HOMEOBOX PROTEIN TRANSCRIPTION FACTORS"/>
    <property type="match status" value="1"/>
</dbReference>
<organism evidence="8 9">
    <name type="scientific">Tieghemiomyces parasiticus</name>
    <dbReference type="NCBI Taxonomy" id="78921"/>
    <lineage>
        <taxon>Eukaryota</taxon>
        <taxon>Fungi</taxon>
        <taxon>Fungi incertae sedis</taxon>
        <taxon>Zoopagomycota</taxon>
        <taxon>Kickxellomycotina</taxon>
        <taxon>Dimargaritomycetes</taxon>
        <taxon>Dimargaritales</taxon>
        <taxon>Dimargaritaceae</taxon>
        <taxon>Tieghemiomyces</taxon>
    </lineage>
</organism>
<proteinExistence type="inferred from homology"/>
<protein>
    <submittedName>
        <fullName evidence="8">Homeobox protein</fullName>
    </submittedName>
</protein>
<evidence type="ECO:0000313" key="8">
    <source>
        <dbReference type="EMBL" id="KAJ1914103.1"/>
    </source>
</evidence>
<comment type="similarity">
    <text evidence="1">Belongs to the TALE/MEIS homeobox family.</text>
</comment>
<dbReference type="Pfam" id="PF05920">
    <property type="entry name" value="Homeobox_KN"/>
    <property type="match status" value="1"/>
</dbReference>
<comment type="subcellular location">
    <subcellularLocation>
        <location evidence="5">Nucleus</location>
    </subcellularLocation>
</comment>
<keyword evidence="9" id="KW-1185">Reference proteome</keyword>
<dbReference type="FunFam" id="1.10.10.60:FF:000004">
    <property type="entry name" value="Meis2 homeobox isoform 2c"/>
    <property type="match status" value="1"/>
</dbReference>
<dbReference type="PROSITE" id="PS50071">
    <property type="entry name" value="HOMEOBOX_2"/>
    <property type="match status" value="1"/>
</dbReference>
<dbReference type="OrthoDB" id="10056939at2759"/>
<accession>A0A9W8DM13</accession>
<dbReference type="GO" id="GO:0005634">
    <property type="term" value="C:nucleus"/>
    <property type="evidence" value="ECO:0007669"/>
    <property type="project" value="UniProtKB-SubCell"/>
</dbReference>
<dbReference type="InterPro" id="IPR050224">
    <property type="entry name" value="TALE_homeobox"/>
</dbReference>
<name>A0A9W8DM13_9FUNG</name>
<comment type="caution">
    <text evidence="8">The sequence shown here is derived from an EMBL/GenBank/DDBJ whole genome shotgun (WGS) entry which is preliminary data.</text>
</comment>
<evidence type="ECO:0000256" key="3">
    <source>
        <dbReference type="ARBA" id="ARBA00023155"/>
    </source>
</evidence>
<feature type="region of interest" description="Disordered" evidence="6">
    <location>
        <begin position="202"/>
        <end position="235"/>
    </location>
</feature>